<dbReference type="KEGG" id="mcos:GM418_19425"/>
<proteinExistence type="predicted"/>
<dbReference type="InterPro" id="IPR021823">
    <property type="entry name" value="DUF3408"/>
</dbReference>
<keyword evidence="2" id="KW-1185">Reference proteome</keyword>
<evidence type="ECO:0000313" key="1">
    <source>
        <dbReference type="EMBL" id="QGY45763.1"/>
    </source>
</evidence>
<dbReference type="Proteomes" id="UP000428260">
    <property type="component" value="Chromosome"/>
</dbReference>
<reference evidence="1 2" key="1">
    <citation type="submission" date="2019-11" db="EMBL/GenBank/DDBJ databases">
        <authorList>
            <person name="Zheng R.K."/>
            <person name="Sun C.M."/>
        </authorList>
    </citation>
    <scope>NUCLEOTIDE SEQUENCE [LARGE SCALE GENOMIC DNA]</scope>
    <source>
        <strain evidence="1 2">WC007</strain>
    </source>
</reference>
<gene>
    <name evidence="1" type="ORF">GM418_19425</name>
</gene>
<protein>
    <submittedName>
        <fullName evidence="1">DUF3408 domain-containing protein</fullName>
    </submittedName>
</protein>
<accession>A0A6I6K2L2</accession>
<organism evidence="1 2">
    <name type="scientific">Maribellus comscasis</name>
    <dbReference type="NCBI Taxonomy" id="2681766"/>
    <lineage>
        <taxon>Bacteria</taxon>
        <taxon>Pseudomonadati</taxon>
        <taxon>Bacteroidota</taxon>
        <taxon>Bacteroidia</taxon>
        <taxon>Marinilabiliales</taxon>
        <taxon>Prolixibacteraceae</taxon>
        <taxon>Maribellus</taxon>
    </lineage>
</organism>
<dbReference type="Pfam" id="PF11888">
    <property type="entry name" value="DUF3408"/>
    <property type="match status" value="1"/>
</dbReference>
<dbReference type="RefSeq" id="WP_158868902.1">
    <property type="nucleotide sequence ID" value="NZ_CP046401.1"/>
</dbReference>
<sequence length="122" mass="14621">MVRKKINPEEIDEDFLISTIQNEKRASEHKEIKAVHKQSPQINKSSSEYLSLFVRQSDNKARFGKNVPIRQEYHERIQKIVRVIGNDEVSIFNYIDNVLRQHFEDFQKEIVKLYNEKNKDIF</sequence>
<dbReference type="AlphaFoldDB" id="A0A6I6K2L2"/>
<dbReference type="EMBL" id="CP046401">
    <property type="protein sequence ID" value="QGY45763.1"/>
    <property type="molecule type" value="Genomic_DNA"/>
</dbReference>
<evidence type="ECO:0000313" key="2">
    <source>
        <dbReference type="Proteomes" id="UP000428260"/>
    </source>
</evidence>
<name>A0A6I6K2L2_9BACT</name>